<dbReference type="Proteomes" id="UP000293902">
    <property type="component" value="Chromosome"/>
</dbReference>
<sequence length="443" mass="48817">MKKLWIILICLAVVCATGLPIANGIIMERTIKSAVEENNNKAARTGTDLRIKILKYDRGLFSSRVKWSIENPGGFPGSEIAQVVLVNQGTHGFFSVNSHTSLQENPWYVQWVNTHLKGKDPLSIQTQYSLAGTMGSTIHMNAFSFEDKGKMIDIHALDLDVSTGKGFETLDAKGRWEGLSQGSEFVMGPVTFTSDLYQLTDIIWAGKNTFSVEQLKINDGKSDPVNLSGLTSNFSTSASEDKRVLTMVMDFHVDRIELGGKPLSNWAATLKLKQIDTASFEQGIALYSDIMTQTGQRLEKEGGDPGNFQTSVKEEMARNTPQLMSTLKGLLKKDLGIEIIGLDIALPEGKVTGELDLNLKKDLDPSNIFIFAMQPDMLFSFFNLDAQLSLPYALAGGIPNLTKPLFPGMTTGFFVIEGDLLSLDMHIKEEKLFLNGHQVVLNQ</sequence>
<protein>
    <submittedName>
        <fullName evidence="2">DUF945 domain-containing protein</fullName>
    </submittedName>
</protein>
<reference evidence="1 4" key="2">
    <citation type="submission" date="2019-02" db="EMBL/GenBank/DDBJ databases">
        <title>Complete genome sequence of Desulfobacter hydrogenophilus AcRS1.</title>
        <authorList>
            <person name="Marietou A."/>
            <person name="Lund M.B."/>
            <person name="Marshall I.P.G."/>
            <person name="Schreiber L."/>
            <person name="Jorgensen B."/>
        </authorList>
    </citation>
    <scope>NUCLEOTIDE SEQUENCE [LARGE SCALE GENOMIC DNA]</scope>
    <source>
        <strain evidence="1 4">AcRS1</strain>
    </source>
</reference>
<dbReference type="OrthoDB" id="5405120at2"/>
<dbReference type="Pfam" id="PF06097">
    <property type="entry name" value="DUF945"/>
    <property type="match status" value="1"/>
</dbReference>
<evidence type="ECO:0000313" key="4">
    <source>
        <dbReference type="Proteomes" id="UP000293902"/>
    </source>
</evidence>
<organism evidence="2 3">
    <name type="scientific">Desulfobacter hydrogenophilus</name>
    <dbReference type="NCBI Taxonomy" id="2291"/>
    <lineage>
        <taxon>Bacteria</taxon>
        <taxon>Pseudomonadati</taxon>
        <taxon>Thermodesulfobacteriota</taxon>
        <taxon>Desulfobacteria</taxon>
        <taxon>Desulfobacterales</taxon>
        <taxon>Desulfobacteraceae</taxon>
        <taxon>Desulfobacter</taxon>
    </lineage>
</organism>
<accession>A0A328FKH0</accession>
<dbReference type="EMBL" id="QLNI01000004">
    <property type="protein sequence ID" value="RAM03435.1"/>
    <property type="molecule type" value="Genomic_DNA"/>
</dbReference>
<evidence type="ECO:0000313" key="3">
    <source>
        <dbReference type="Proteomes" id="UP000248798"/>
    </source>
</evidence>
<keyword evidence="4" id="KW-1185">Reference proteome</keyword>
<dbReference type="AlphaFoldDB" id="A0A328FKH0"/>
<dbReference type="EMBL" id="CP036313">
    <property type="protein sequence ID" value="QBH12240.1"/>
    <property type="molecule type" value="Genomic_DNA"/>
</dbReference>
<gene>
    <name evidence="2" type="ORF">DO021_02635</name>
    <name evidence="1" type="ORF">EYB58_04475</name>
</gene>
<proteinExistence type="predicted"/>
<dbReference type="InterPro" id="IPR010352">
    <property type="entry name" value="DUF945"/>
</dbReference>
<name>A0A328FKH0_9BACT</name>
<dbReference type="Proteomes" id="UP000248798">
    <property type="component" value="Unassembled WGS sequence"/>
</dbReference>
<evidence type="ECO:0000313" key="1">
    <source>
        <dbReference type="EMBL" id="QBH12240.1"/>
    </source>
</evidence>
<dbReference type="RefSeq" id="WP_111953445.1">
    <property type="nucleotide sequence ID" value="NZ_CP036313.1"/>
</dbReference>
<reference evidence="2 3" key="1">
    <citation type="submission" date="2018-06" db="EMBL/GenBank/DDBJ databases">
        <title>Complete Genome Sequence of Desulfobacter hydrogenophilus (DSM3380).</title>
        <authorList>
            <person name="Marietou A."/>
            <person name="Schreiber L."/>
            <person name="Marshall I."/>
            <person name="Jorgensen B."/>
        </authorList>
    </citation>
    <scope>NUCLEOTIDE SEQUENCE [LARGE SCALE GENOMIC DNA]</scope>
    <source>
        <strain evidence="2 3">DSM 3380</strain>
    </source>
</reference>
<evidence type="ECO:0000313" key="2">
    <source>
        <dbReference type="EMBL" id="RAM03435.1"/>
    </source>
</evidence>